<sequence>MNVNHVNLPVDDIEGAGGFMTTYFGLKRRTINERIAVLADDDGFVLTLMNAGEGAGAESPSHLGFYLGDRETVDDLHQRFADDGFDPMEPTVQHGRYGFYVEAPGGLTVEVGARAE</sequence>
<dbReference type="CDD" id="cd06587">
    <property type="entry name" value="VOC"/>
    <property type="match status" value="1"/>
</dbReference>
<dbReference type="InterPro" id="IPR004360">
    <property type="entry name" value="Glyas_Fos-R_dOase_dom"/>
</dbReference>
<accession>M0M186</accession>
<dbReference type="Proteomes" id="UP000011566">
    <property type="component" value="Unassembled WGS sequence"/>
</dbReference>
<dbReference type="InterPro" id="IPR029068">
    <property type="entry name" value="Glyas_Bleomycin-R_OHBP_Dase"/>
</dbReference>
<evidence type="ECO:0000313" key="3">
    <source>
        <dbReference type="Proteomes" id="UP000011566"/>
    </source>
</evidence>
<dbReference type="SUPFAM" id="SSF54593">
    <property type="entry name" value="Glyoxalase/Bleomycin resistance protein/Dihydroxybiphenyl dioxygenase"/>
    <property type="match status" value="1"/>
</dbReference>
<proteinExistence type="predicted"/>
<comment type="caution">
    <text evidence="2">The sequence shown here is derived from an EMBL/GenBank/DDBJ whole genome shotgun (WGS) entry which is preliminary data.</text>
</comment>
<dbReference type="Pfam" id="PF00903">
    <property type="entry name" value="Glyoxalase"/>
    <property type="match status" value="1"/>
</dbReference>
<evidence type="ECO:0000313" key="2">
    <source>
        <dbReference type="EMBL" id="EMA39183.1"/>
    </source>
</evidence>
<dbReference type="AlphaFoldDB" id="M0M186"/>
<keyword evidence="3" id="KW-1185">Reference proteome</keyword>
<dbReference type="InterPro" id="IPR051332">
    <property type="entry name" value="Fosfomycin_Res_Enzymes"/>
</dbReference>
<dbReference type="RefSeq" id="WP_007692143.1">
    <property type="nucleotide sequence ID" value="NZ_AJRK01000452.1"/>
</dbReference>
<dbReference type="PANTHER" id="PTHR36113">
    <property type="entry name" value="LYASE, PUTATIVE-RELATED-RELATED"/>
    <property type="match status" value="1"/>
</dbReference>
<dbReference type="EMBL" id="AOMB01000020">
    <property type="protein sequence ID" value="EMA39183.1"/>
    <property type="molecule type" value="Genomic_DNA"/>
</dbReference>
<dbReference type="InterPro" id="IPR037523">
    <property type="entry name" value="VOC_core"/>
</dbReference>
<dbReference type="PROSITE" id="PS51819">
    <property type="entry name" value="VOC"/>
    <property type="match status" value="1"/>
</dbReference>
<organism evidence="2 3">
    <name type="scientific">Halococcus hamelinensis 100A6</name>
    <dbReference type="NCBI Taxonomy" id="1132509"/>
    <lineage>
        <taxon>Archaea</taxon>
        <taxon>Methanobacteriati</taxon>
        <taxon>Methanobacteriota</taxon>
        <taxon>Stenosarchaea group</taxon>
        <taxon>Halobacteria</taxon>
        <taxon>Halobacteriales</taxon>
        <taxon>Halococcaceae</taxon>
        <taxon>Halococcus</taxon>
    </lineage>
</organism>
<dbReference type="OrthoDB" id="358887at2157"/>
<name>M0M186_9EURY</name>
<evidence type="ECO:0000259" key="1">
    <source>
        <dbReference type="PROSITE" id="PS51819"/>
    </source>
</evidence>
<gene>
    <name evidence="2" type="ORF">C447_06693</name>
</gene>
<dbReference type="PANTHER" id="PTHR36113:SF3">
    <property type="entry name" value="SLL5075 PROTEIN"/>
    <property type="match status" value="1"/>
</dbReference>
<dbReference type="Gene3D" id="3.10.180.10">
    <property type="entry name" value="2,3-Dihydroxybiphenyl 1,2-Dioxygenase, domain 1"/>
    <property type="match status" value="1"/>
</dbReference>
<reference evidence="2 3" key="1">
    <citation type="journal article" date="2014" name="PLoS Genet.">
        <title>Phylogenetically driven sequencing of extremely halophilic archaea reveals strategies for static and dynamic osmo-response.</title>
        <authorList>
            <person name="Becker E.A."/>
            <person name="Seitzer P.M."/>
            <person name="Tritt A."/>
            <person name="Larsen D."/>
            <person name="Krusor M."/>
            <person name="Yao A.I."/>
            <person name="Wu D."/>
            <person name="Madern D."/>
            <person name="Eisen J.A."/>
            <person name="Darling A.E."/>
            <person name="Facciotti M.T."/>
        </authorList>
    </citation>
    <scope>NUCLEOTIDE SEQUENCE [LARGE SCALE GENOMIC DNA]</scope>
    <source>
        <strain evidence="2 3">100A6</strain>
    </source>
</reference>
<dbReference type="PATRIC" id="fig|1132509.6.peg.1516"/>
<feature type="domain" description="VOC" evidence="1">
    <location>
        <begin position="2"/>
        <end position="114"/>
    </location>
</feature>
<protein>
    <recommendedName>
        <fullName evidence="1">VOC domain-containing protein</fullName>
    </recommendedName>
</protein>